<keyword evidence="2" id="KW-1185">Reference proteome</keyword>
<name>A0ABS5VXS5_9BACT</name>
<evidence type="ECO:0000313" key="2">
    <source>
        <dbReference type="Proteomes" id="UP000772618"/>
    </source>
</evidence>
<protein>
    <submittedName>
        <fullName evidence="1">Uncharacterized protein</fullName>
    </submittedName>
</protein>
<dbReference type="EMBL" id="JAHESD010000090">
    <property type="protein sequence ID" value="MBT1706202.1"/>
    <property type="molecule type" value="Genomic_DNA"/>
</dbReference>
<sequence length="110" mass="12790">MNLNYLNLDLYGIPEDAEIQLPVYLIAADLKSRKLMNALTTIGCDACFCVADFCDVVFSFIGFDDRPNELYDFYFQLLERECDNVTYKNDAPIREAYKIYMELVSKRKSN</sequence>
<gene>
    <name evidence="1" type="ORF">KK060_23135</name>
</gene>
<comment type="caution">
    <text evidence="1">The sequence shown here is derived from an EMBL/GenBank/DDBJ whole genome shotgun (WGS) entry which is preliminary data.</text>
</comment>
<accession>A0ABS5VXS5</accession>
<reference evidence="1 2" key="1">
    <citation type="submission" date="2021-05" db="EMBL/GenBank/DDBJ databases">
        <title>A Polyphasic approach of four new species of the genus Ohtaekwangia: Ohtaekwangia histidinii sp. nov., Ohtaekwangia cretensis sp. nov., Ohtaekwangia indiensis sp. nov., Ohtaekwangia reichenbachii sp. nov. from diverse environment.</title>
        <authorList>
            <person name="Octaviana S."/>
        </authorList>
    </citation>
    <scope>NUCLEOTIDE SEQUENCE [LARGE SCALE GENOMIC DNA]</scope>
    <source>
        <strain evidence="1 2">PWU20</strain>
    </source>
</reference>
<organism evidence="1 2">
    <name type="scientific">Chryseosolibacter indicus</name>
    <dbReference type="NCBI Taxonomy" id="2782351"/>
    <lineage>
        <taxon>Bacteria</taxon>
        <taxon>Pseudomonadati</taxon>
        <taxon>Bacteroidota</taxon>
        <taxon>Cytophagia</taxon>
        <taxon>Cytophagales</taxon>
        <taxon>Chryseotaleaceae</taxon>
        <taxon>Chryseosolibacter</taxon>
    </lineage>
</organism>
<proteinExistence type="predicted"/>
<evidence type="ECO:0000313" key="1">
    <source>
        <dbReference type="EMBL" id="MBT1706202.1"/>
    </source>
</evidence>
<dbReference type="Proteomes" id="UP000772618">
    <property type="component" value="Unassembled WGS sequence"/>
</dbReference>
<dbReference type="RefSeq" id="WP_254157300.1">
    <property type="nucleotide sequence ID" value="NZ_JAHESD010000090.1"/>
</dbReference>